<evidence type="ECO:0000256" key="6">
    <source>
        <dbReference type="SAM" id="Phobius"/>
    </source>
</evidence>
<name>W3WN14_PESFW</name>
<keyword evidence="4 6" id="KW-0472">Membrane</keyword>
<dbReference type="GO" id="GO:0016020">
    <property type="term" value="C:membrane"/>
    <property type="evidence" value="ECO:0007669"/>
    <property type="project" value="UniProtKB-SubCell"/>
</dbReference>
<dbReference type="EMBL" id="KI912120">
    <property type="protein sequence ID" value="ETS74206.1"/>
    <property type="molecule type" value="Genomic_DNA"/>
</dbReference>
<keyword evidence="8" id="KW-1185">Reference proteome</keyword>
<dbReference type="SUPFAM" id="SSF144083">
    <property type="entry name" value="Magnesium transport protein CorA, transmembrane region"/>
    <property type="match status" value="1"/>
</dbReference>
<evidence type="ECO:0000313" key="7">
    <source>
        <dbReference type="EMBL" id="ETS74206.1"/>
    </source>
</evidence>
<feature type="transmembrane region" description="Helical" evidence="6">
    <location>
        <begin position="867"/>
        <end position="889"/>
    </location>
</feature>
<feature type="region of interest" description="Disordered" evidence="5">
    <location>
        <begin position="953"/>
        <end position="1026"/>
    </location>
</feature>
<feature type="transmembrane region" description="Helical" evidence="6">
    <location>
        <begin position="826"/>
        <end position="847"/>
    </location>
</feature>
<evidence type="ECO:0000256" key="4">
    <source>
        <dbReference type="ARBA" id="ARBA00023136"/>
    </source>
</evidence>
<evidence type="ECO:0008006" key="9">
    <source>
        <dbReference type="Google" id="ProtNLM"/>
    </source>
</evidence>
<evidence type="ECO:0000256" key="2">
    <source>
        <dbReference type="ARBA" id="ARBA00022692"/>
    </source>
</evidence>
<evidence type="ECO:0000256" key="1">
    <source>
        <dbReference type="ARBA" id="ARBA00004141"/>
    </source>
</evidence>
<accession>W3WN14</accession>
<dbReference type="GeneID" id="19279085"/>
<dbReference type="AlphaFoldDB" id="W3WN14"/>
<dbReference type="InParanoid" id="W3WN14"/>
<feature type="compositionally biased region" description="Basic and acidic residues" evidence="5">
    <location>
        <begin position="1009"/>
        <end position="1026"/>
    </location>
</feature>
<dbReference type="eggNOG" id="KOG4177">
    <property type="taxonomic scope" value="Eukaryota"/>
</dbReference>
<dbReference type="InterPro" id="IPR002523">
    <property type="entry name" value="MgTranspt_CorA/ZnTranspt_ZntB"/>
</dbReference>
<dbReference type="PANTHER" id="PTHR47685">
    <property type="entry name" value="MAGNESIUM TRANSPORT PROTEIN CORA"/>
    <property type="match status" value="1"/>
</dbReference>
<proteinExistence type="predicted"/>
<comment type="subcellular location">
    <subcellularLocation>
        <location evidence="1">Membrane</location>
        <topology evidence="1">Multi-pass membrane protein</topology>
    </subcellularLocation>
</comment>
<dbReference type="RefSeq" id="XP_007840844.1">
    <property type="nucleotide sequence ID" value="XM_007842653.1"/>
</dbReference>
<organism evidence="7 8">
    <name type="scientific">Pestalotiopsis fici (strain W106-1 / CGMCC3.15140)</name>
    <dbReference type="NCBI Taxonomy" id="1229662"/>
    <lineage>
        <taxon>Eukaryota</taxon>
        <taxon>Fungi</taxon>
        <taxon>Dikarya</taxon>
        <taxon>Ascomycota</taxon>
        <taxon>Pezizomycotina</taxon>
        <taxon>Sordariomycetes</taxon>
        <taxon>Xylariomycetidae</taxon>
        <taxon>Amphisphaeriales</taxon>
        <taxon>Sporocadaceae</taxon>
        <taxon>Pestalotiopsis</taxon>
    </lineage>
</organism>
<gene>
    <name evidence="7" type="ORF">PFICI_14072</name>
</gene>
<dbReference type="PANTHER" id="PTHR47685:SF1">
    <property type="entry name" value="MAGNESIUM TRANSPORT PROTEIN CORA"/>
    <property type="match status" value="1"/>
</dbReference>
<dbReference type="InterPro" id="IPR045863">
    <property type="entry name" value="CorA_TM1_TM2"/>
</dbReference>
<reference evidence="8" key="1">
    <citation type="journal article" date="2015" name="BMC Genomics">
        <title>Genomic and transcriptomic analysis of the endophytic fungus Pestalotiopsis fici reveals its lifestyle and high potential for synthesis of natural products.</title>
        <authorList>
            <person name="Wang X."/>
            <person name="Zhang X."/>
            <person name="Liu L."/>
            <person name="Xiang M."/>
            <person name="Wang W."/>
            <person name="Sun X."/>
            <person name="Che Y."/>
            <person name="Guo L."/>
            <person name="Liu G."/>
            <person name="Guo L."/>
            <person name="Wang C."/>
            <person name="Yin W.B."/>
            <person name="Stadler M."/>
            <person name="Zhang X."/>
            <person name="Liu X."/>
        </authorList>
    </citation>
    <scope>NUCLEOTIDE SEQUENCE [LARGE SCALE GENOMIC DNA]</scope>
    <source>
        <strain evidence="8">W106-1 / CGMCC3.15140</strain>
    </source>
</reference>
<dbReference type="OMA" id="MWILDAN"/>
<evidence type="ECO:0000256" key="3">
    <source>
        <dbReference type="ARBA" id="ARBA00022989"/>
    </source>
</evidence>
<evidence type="ECO:0000313" key="8">
    <source>
        <dbReference type="Proteomes" id="UP000030651"/>
    </source>
</evidence>
<feature type="compositionally biased region" description="Low complexity" evidence="5">
    <location>
        <begin position="361"/>
        <end position="372"/>
    </location>
</feature>
<dbReference type="KEGG" id="pfy:PFICI_14072"/>
<protein>
    <recommendedName>
        <fullName evidence="9">Ankyrin repeat protein</fullName>
    </recommendedName>
</protein>
<feature type="compositionally biased region" description="Low complexity" evidence="5">
    <location>
        <begin position="959"/>
        <end position="971"/>
    </location>
</feature>
<dbReference type="Pfam" id="PF01544">
    <property type="entry name" value="CorA"/>
    <property type="match status" value="1"/>
</dbReference>
<keyword evidence="3 6" id="KW-1133">Transmembrane helix</keyword>
<feature type="region of interest" description="Disordered" evidence="5">
    <location>
        <begin position="125"/>
        <end position="145"/>
    </location>
</feature>
<dbReference type="Proteomes" id="UP000030651">
    <property type="component" value="Unassembled WGS sequence"/>
</dbReference>
<dbReference type="GO" id="GO:0046873">
    <property type="term" value="F:metal ion transmembrane transporter activity"/>
    <property type="evidence" value="ECO:0007669"/>
    <property type="project" value="InterPro"/>
</dbReference>
<dbReference type="OrthoDB" id="341259at2759"/>
<keyword evidence="2 6" id="KW-0812">Transmembrane</keyword>
<dbReference type="HOGENOM" id="CLU_006096_0_0_1"/>
<dbReference type="Gene3D" id="1.20.58.340">
    <property type="entry name" value="Magnesium transport protein CorA, transmembrane region"/>
    <property type="match status" value="1"/>
</dbReference>
<dbReference type="InterPro" id="IPR050829">
    <property type="entry name" value="CorA_MIT"/>
</dbReference>
<sequence>MNRSHHRSCLSAEPHEENIKEVLLHFLGCLKISERHDFLEDEAHPVWSFEAKHNKGENVTKKREKWRANCLNELRRIEFLREKLKDDGDEDERQLVSNIERSRKEWKRSPEYKEGIQMVEEWRRATPEDSGTFKPSGSPVNVKPESVQDKYIPEKDVNVPIIKFKDGEPDDFKLDKKNKKIWGSFPDQKTTVEHLLDNEAGKNSILRRDEKDTSTVKYFHLPSNNMAWAEEAIARYFNEETPKFYKIRRKIGTLEETISAKILKESHWRGQLHGSQLSVNSRFMRPFCEAISSSQTEKDHLPKNMVLFMPYLHWETSRNREKFAQKIEQIVDQHLAKATTIELNEKKKRQEARKSLPPAKSTSSDQSTTATQRMQLPADKTQPAGMGRILTLGTLAQRFGYPRIPVKVDGTGRLRITYEDEQGNKKGSPLGQYLIDAARLFEAITNYRDKRLLEKFLMHEAPLHPRRTLDQAYYWTLNTTRSRDKDQVVYRATTAKGAEFHKYDFDKASWPNHPRLGKHELCRDCSDKITKVSRVVMVDQLWMWILDANTIITCFPKRYGANKHDSSGVHKSIRTRIGDKRHQQVKSVFDLALIIFEECSNTFFDRTRTTDKQPEVLDAFSESIGNIMHKQTLAFGRLWRWTEEARKIYKSRTRLAGSKLHVPLLDITPEGELEKEIKDILEELGIMIHINKTHRDVLKQFITHVKHILDPHSEFTGKEAGVDASKKRIGLLRKTSANKVPKFSANANEETVQEQKNIFDWFNINADETRTRVDDRIEQLEELQRSAQITASSVKDLLELKQQQAGVVQAWQSVRQSDEANAQGRAIMVFTIVTIVFLPLSFMSSLFGMNTIEFGGDGNLMHLGDQFRYIAGISAPIIFLTLVFSLNSWTRSALAGLFKYSFLWLSARIGLYQHYLDVNLPSHNFYEDTVNATEELLVKQMKLYSDRRWEKYEQKREASGQPSSTASAPGGSQSGGNSPGRTHETAVLLPDGVARTASRLSARSQPRPAMHDDIEAARRPTENGAI</sequence>
<evidence type="ECO:0000256" key="5">
    <source>
        <dbReference type="SAM" id="MobiDB-lite"/>
    </source>
</evidence>
<feature type="region of interest" description="Disordered" evidence="5">
    <location>
        <begin position="342"/>
        <end position="384"/>
    </location>
</feature>